<evidence type="ECO:0000256" key="6">
    <source>
        <dbReference type="ARBA" id="ARBA00022827"/>
    </source>
</evidence>
<dbReference type="FunFam" id="2.40.110.10:FF:000001">
    <property type="entry name" value="Acyl-CoA dehydrogenase, mitochondrial"/>
    <property type="match status" value="1"/>
</dbReference>
<sequence length="387" mass="43172">MSIQYFNEEHEQLRRLVRRFVESEIKPYADEWEKARMVPREVIRKMGELGFFGIRVPERFGGADMNVLGWVVLAEELGRSTFAGVTGVATIHSIMAAPHLLHAGTEAQLEKYMPGIVTGEILTAIAVSEADAGSDVGAIRTRAVRSERGWVLNGSKFYISNGVNADVYFVAARTDSTAKGANGISMFIVEKGTPGFRVGQQLEKMGYHSNDTAELIFEDCVIPHENLLGVEGKGFYAVMKNFQNERLVLTASNVGEAMTALKMTIDYVRERKTFGLPLIERQTISHRLAMLHARAEAGRQLVYHAASLLAKGEQAVREVSMCKAYWGELVNEVMYTCLQFHGGFGYLREGKIERMARDARLCSIGGGATEIMLDEIAKRWDDVPYWM</sequence>
<dbReference type="Gene3D" id="2.40.110.10">
    <property type="entry name" value="Butyryl-CoA Dehydrogenase, subunit A, domain 2"/>
    <property type="match status" value="1"/>
</dbReference>
<dbReference type="Pfam" id="PF02771">
    <property type="entry name" value="Acyl-CoA_dh_N"/>
    <property type="match status" value="1"/>
</dbReference>
<evidence type="ECO:0000256" key="3">
    <source>
        <dbReference type="ARBA" id="ARBA00009347"/>
    </source>
</evidence>
<dbReference type="FunFam" id="1.20.140.10:FF:000001">
    <property type="entry name" value="Acyl-CoA dehydrogenase"/>
    <property type="match status" value="1"/>
</dbReference>
<name>A0A3A3G7X8_9BURK</name>
<accession>A0A3A3G7X8</accession>
<dbReference type="InterPro" id="IPR036250">
    <property type="entry name" value="AcylCo_DH-like_C"/>
</dbReference>
<keyword evidence="6" id="KW-0274">FAD</keyword>
<evidence type="ECO:0000259" key="9">
    <source>
        <dbReference type="Pfam" id="PF02770"/>
    </source>
</evidence>
<comment type="pathway">
    <text evidence="2">Amino-acid degradation; L-valine degradation.</text>
</comment>
<dbReference type="PROSITE" id="PS00072">
    <property type="entry name" value="ACYL_COA_DH_1"/>
    <property type="match status" value="1"/>
</dbReference>
<dbReference type="InterPro" id="IPR046373">
    <property type="entry name" value="Acyl-CoA_Oxase/DH_mid-dom_sf"/>
</dbReference>
<dbReference type="PROSITE" id="PS00073">
    <property type="entry name" value="ACYL_COA_DH_2"/>
    <property type="match status" value="1"/>
</dbReference>
<evidence type="ECO:0000313" key="11">
    <source>
        <dbReference type="EMBL" id="RJG02662.1"/>
    </source>
</evidence>
<dbReference type="OrthoDB" id="9770681at2"/>
<dbReference type="PANTHER" id="PTHR43884:SF12">
    <property type="entry name" value="ISOVALERYL-COA DEHYDROGENASE, MITOCHONDRIAL-RELATED"/>
    <property type="match status" value="1"/>
</dbReference>
<dbReference type="InterPro" id="IPR006091">
    <property type="entry name" value="Acyl-CoA_Oxase/DH_mid-dom"/>
</dbReference>
<dbReference type="FunFam" id="1.10.540.10:FF:000002">
    <property type="entry name" value="Acyl-CoA dehydrogenase FadE19"/>
    <property type="match status" value="1"/>
</dbReference>
<evidence type="ECO:0000256" key="7">
    <source>
        <dbReference type="ARBA" id="ARBA00023002"/>
    </source>
</evidence>
<evidence type="ECO:0000256" key="5">
    <source>
        <dbReference type="ARBA" id="ARBA00022630"/>
    </source>
</evidence>
<evidence type="ECO:0000256" key="4">
    <source>
        <dbReference type="ARBA" id="ARBA00022456"/>
    </source>
</evidence>
<dbReference type="InterPro" id="IPR006089">
    <property type="entry name" value="Acyl-CoA_DH_CS"/>
</dbReference>
<comment type="cofactor">
    <cofactor evidence="1">
        <name>FAD</name>
        <dbReference type="ChEBI" id="CHEBI:57692"/>
    </cofactor>
</comment>
<keyword evidence="7" id="KW-0560">Oxidoreductase</keyword>
<dbReference type="GO" id="GO:0009083">
    <property type="term" value="P:branched-chain amino acid catabolic process"/>
    <property type="evidence" value="ECO:0007669"/>
    <property type="project" value="UniProtKB-KW"/>
</dbReference>
<dbReference type="Gene3D" id="1.10.540.10">
    <property type="entry name" value="Acyl-CoA dehydrogenase/oxidase, N-terminal domain"/>
    <property type="match status" value="1"/>
</dbReference>
<protein>
    <submittedName>
        <fullName evidence="11">Acyl-CoA dehydrogenase</fullName>
    </submittedName>
</protein>
<dbReference type="Pfam" id="PF00441">
    <property type="entry name" value="Acyl-CoA_dh_1"/>
    <property type="match status" value="1"/>
</dbReference>
<evidence type="ECO:0000259" key="8">
    <source>
        <dbReference type="Pfam" id="PF00441"/>
    </source>
</evidence>
<evidence type="ECO:0000313" key="12">
    <source>
        <dbReference type="Proteomes" id="UP000266327"/>
    </source>
</evidence>
<dbReference type="GO" id="GO:0050660">
    <property type="term" value="F:flavin adenine dinucleotide binding"/>
    <property type="evidence" value="ECO:0007669"/>
    <property type="project" value="InterPro"/>
</dbReference>
<feature type="domain" description="Acyl-CoA oxidase/dehydrogenase middle" evidence="9">
    <location>
        <begin position="124"/>
        <end position="220"/>
    </location>
</feature>
<keyword evidence="4" id="KW-0101">Branched-chain amino acid catabolism</keyword>
<dbReference type="SUPFAM" id="SSF56645">
    <property type="entry name" value="Acyl-CoA dehydrogenase NM domain-like"/>
    <property type="match status" value="1"/>
</dbReference>
<feature type="domain" description="Acyl-CoA dehydrogenase/oxidase N-terminal" evidence="10">
    <location>
        <begin position="7"/>
        <end position="120"/>
    </location>
</feature>
<dbReference type="SUPFAM" id="SSF47203">
    <property type="entry name" value="Acyl-CoA dehydrogenase C-terminal domain-like"/>
    <property type="match status" value="1"/>
</dbReference>
<comment type="caution">
    <text evidence="11">The sequence shown here is derived from an EMBL/GenBank/DDBJ whole genome shotgun (WGS) entry which is preliminary data.</text>
</comment>
<evidence type="ECO:0000259" key="10">
    <source>
        <dbReference type="Pfam" id="PF02771"/>
    </source>
</evidence>
<dbReference type="GO" id="GO:0003995">
    <property type="term" value="F:acyl-CoA dehydrogenase activity"/>
    <property type="evidence" value="ECO:0007669"/>
    <property type="project" value="InterPro"/>
</dbReference>
<dbReference type="PANTHER" id="PTHR43884">
    <property type="entry name" value="ACYL-COA DEHYDROGENASE"/>
    <property type="match status" value="1"/>
</dbReference>
<dbReference type="AlphaFoldDB" id="A0A3A3G7X8"/>
<dbReference type="Proteomes" id="UP000266327">
    <property type="component" value="Unassembled WGS sequence"/>
</dbReference>
<dbReference type="InterPro" id="IPR009100">
    <property type="entry name" value="AcylCoA_DH/oxidase_NM_dom_sf"/>
</dbReference>
<organism evidence="11 12">
    <name type="scientific">Noviherbaspirillum sedimenti</name>
    <dbReference type="NCBI Taxonomy" id="2320865"/>
    <lineage>
        <taxon>Bacteria</taxon>
        <taxon>Pseudomonadati</taxon>
        <taxon>Pseudomonadota</taxon>
        <taxon>Betaproteobacteria</taxon>
        <taxon>Burkholderiales</taxon>
        <taxon>Oxalobacteraceae</taxon>
        <taxon>Noviherbaspirillum</taxon>
    </lineage>
</organism>
<dbReference type="InterPro" id="IPR037069">
    <property type="entry name" value="AcylCoA_DH/ox_N_sf"/>
</dbReference>
<evidence type="ECO:0000256" key="1">
    <source>
        <dbReference type="ARBA" id="ARBA00001974"/>
    </source>
</evidence>
<reference evidence="12" key="1">
    <citation type="submission" date="2018-09" db="EMBL/GenBank/DDBJ databases">
        <authorList>
            <person name="Zhu H."/>
        </authorList>
    </citation>
    <scope>NUCLEOTIDE SEQUENCE [LARGE SCALE GENOMIC DNA]</scope>
    <source>
        <strain evidence="12">K1S02-23</strain>
    </source>
</reference>
<evidence type="ECO:0000256" key="2">
    <source>
        <dbReference type="ARBA" id="ARBA00005109"/>
    </source>
</evidence>
<dbReference type="Gene3D" id="1.20.140.10">
    <property type="entry name" value="Butyryl-CoA Dehydrogenase, subunit A, domain 3"/>
    <property type="match status" value="1"/>
</dbReference>
<dbReference type="PIRSF" id="PIRSF016578">
    <property type="entry name" value="HsaA"/>
    <property type="match status" value="1"/>
</dbReference>
<dbReference type="InterPro" id="IPR009075">
    <property type="entry name" value="AcylCo_DH/oxidase_C"/>
</dbReference>
<proteinExistence type="inferred from homology"/>
<dbReference type="InterPro" id="IPR013786">
    <property type="entry name" value="AcylCoA_DH/ox_N"/>
</dbReference>
<dbReference type="EMBL" id="QYUQ01000002">
    <property type="protein sequence ID" value="RJG02662.1"/>
    <property type="molecule type" value="Genomic_DNA"/>
</dbReference>
<keyword evidence="5" id="KW-0285">Flavoprotein</keyword>
<feature type="domain" description="Acyl-CoA dehydrogenase/oxidase C-terminal" evidence="8">
    <location>
        <begin position="232"/>
        <end position="379"/>
    </location>
</feature>
<dbReference type="Pfam" id="PF02770">
    <property type="entry name" value="Acyl-CoA_dh_M"/>
    <property type="match status" value="1"/>
</dbReference>
<keyword evidence="12" id="KW-1185">Reference proteome</keyword>
<dbReference type="RefSeq" id="WP_119786165.1">
    <property type="nucleotide sequence ID" value="NZ_QYUQ01000002.1"/>
</dbReference>
<gene>
    <name evidence="11" type="ORF">D3878_14645</name>
</gene>
<comment type="similarity">
    <text evidence="3">Belongs to the acyl-CoA dehydrogenase family.</text>
</comment>